<dbReference type="AlphaFoldDB" id="A0A8H7NVQ8"/>
<gene>
    <name evidence="3" type="ORF">IEO21_08667</name>
</gene>
<dbReference type="InterPro" id="IPR027417">
    <property type="entry name" value="P-loop_NTPase"/>
</dbReference>
<feature type="coiled-coil region" evidence="1">
    <location>
        <begin position="210"/>
        <end position="266"/>
    </location>
</feature>
<dbReference type="Gene3D" id="3.40.50.300">
    <property type="entry name" value="P-loop containing nucleotide triphosphate hydrolases"/>
    <property type="match status" value="1"/>
</dbReference>
<evidence type="ECO:0000313" key="3">
    <source>
        <dbReference type="EMBL" id="KAF9806403.1"/>
    </source>
</evidence>
<dbReference type="InterPro" id="IPR006073">
    <property type="entry name" value="GTP-bd"/>
</dbReference>
<dbReference type="SUPFAM" id="SSF52540">
    <property type="entry name" value="P-loop containing nucleoside triphosphate hydrolases"/>
    <property type="match status" value="1"/>
</dbReference>
<reference evidence="3" key="1">
    <citation type="submission" date="2020-11" db="EMBL/GenBank/DDBJ databases">
        <authorList>
            <person name="Koelle M."/>
            <person name="Horta M.A.C."/>
            <person name="Nowrousian M."/>
            <person name="Ohm R.A."/>
            <person name="Benz P."/>
            <person name="Pilgard A."/>
        </authorList>
    </citation>
    <scope>NUCLEOTIDE SEQUENCE</scope>
    <source>
        <strain evidence="3">FPRL280</strain>
    </source>
</reference>
<reference evidence="3" key="2">
    <citation type="journal article" name="Front. Microbiol.">
        <title>Degradative Capacity of Two Strains of Rhodonia placenta: From Phenotype to Genotype.</title>
        <authorList>
            <person name="Kolle M."/>
            <person name="Horta M.A.C."/>
            <person name="Nowrousian M."/>
            <person name="Ohm R.A."/>
            <person name="Benz J.P."/>
            <person name="Pilgard A."/>
        </authorList>
    </citation>
    <scope>NUCLEOTIDE SEQUENCE</scope>
    <source>
        <strain evidence="3">FPRL280</strain>
    </source>
</reference>
<protein>
    <recommendedName>
        <fullName evidence="2">G domain-containing protein</fullName>
    </recommendedName>
</protein>
<dbReference type="EMBL" id="JADOXO010000329">
    <property type="protein sequence ID" value="KAF9806403.1"/>
    <property type="molecule type" value="Genomic_DNA"/>
</dbReference>
<name>A0A8H7NVQ8_9APHY</name>
<keyword evidence="1" id="KW-0175">Coiled coil</keyword>
<accession>A0A8H7NVQ8</accession>
<evidence type="ECO:0000256" key="1">
    <source>
        <dbReference type="SAM" id="Coils"/>
    </source>
</evidence>
<feature type="domain" description="G" evidence="2">
    <location>
        <begin position="1"/>
        <end position="61"/>
    </location>
</feature>
<proteinExistence type="predicted"/>
<dbReference type="CDD" id="cd00882">
    <property type="entry name" value="Ras_like_GTPase"/>
    <property type="match status" value="1"/>
</dbReference>
<dbReference type="Proteomes" id="UP000639403">
    <property type="component" value="Unassembled WGS sequence"/>
</dbReference>
<evidence type="ECO:0000313" key="4">
    <source>
        <dbReference type="Proteomes" id="UP000639403"/>
    </source>
</evidence>
<organism evidence="3 4">
    <name type="scientific">Rhodonia placenta</name>
    <dbReference type="NCBI Taxonomy" id="104341"/>
    <lineage>
        <taxon>Eukaryota</taxon>
        <taxon>Fungi</taxon>
        <taxon>Dikarya</taxon>
        <taxon>Basidiomycota</taxon>
        <taxon>Agaricomycotina</taxon>
        <taxon>Agaricomycetes</taxon>
        <taxon>Polyporales</taxon>
        <taxon>Adustoporiaceae</taxon>
        <taxon>Rhodonia</taxon>
    </lineage>
</organism>
<dbReference type="Pfam" id="PF01926">
    <property type="entry name" value="MMR_HSR1"/>
    <property type="match status" value="1"/>
</dbReference>
<comment type="caution">
    <text evidence="3">The sequence shown here is derived from an EMBL/GenBank/DDBJ whole genome shotgun (WGS) entry which is preliminary data.</text>
</comment>
<dbReference type="GO" id="GO:0005525">
    <property type="term" value="F:GTP binding"/>
    <property type="evidence" value="ECO:0007669"/>
    <property type="project" value="InterPro"/>
</dbReference>
<evidence type="ECO:0000259" key="2">
    <source>
        <dbReference type="Pfam" id="PF01926"/>
    </source>
</evidence>
<sequence>MGPTGAGKTTFINLASGSQLRVGSGLESETAYIQLSKPFILDKYQIVLIDTPGFDDTTKSEADVLRGIAEYLASMHTRKQYLHGIIYLHRITDNRMGGTALRNFRMFRELCGGDALANCAIVLNMWNEVSDDVRSVREKELRETDIFFKPAIDAGTLMMHHEGGAPSARAILSQIAQNNPRPFLIQREIVDMGKPISKTSAGLVLLGDLAAKHLKQLAQLHEMEAELEKALQQKDEKEQRELEEIQLKAKRERDRLEEEQKRIHNAPAVTTEVPLRTGGPLQTVVTKVWRAWRALGERV</sequence>